<dbReference type="Gene3D" id="1.20.120.450">
    <property type="entry name" value="dinb family like domain"/>
    <property type="match status" value="1"/>
</dbReference>
<evidence type="ECO:0000313" key="2">
    <source>
        <dbReference type="EMBL" id="BDP43161.1"/>
    </source>
</evidence>
<accession>A0ABN6RLF1</accession>
<name>A0ABN6RLF1_9DEIO</name>
<dbReference type="SUPFAM" id="SSF109854">
    <property type="entry name" value="DinB/YfiT-like putative metalloenzymes"/>
    <property type="match status" value="1"/>
</dbReference>
<dbReference type="InterPro" id="IPR034660">
    <property type="entry name" value="DinB/YfiT-like"/>
</dbReference>
<sequence>MNAVQSLLARTLKAEFVALMELLDAYPAELLGKQPQHGHSAAWHALHIMDWTRCVIQPGLQGVNPALTYGYLGFEDADWTRAVTGPTLVEEHDAPEHILKSVRQVFDEALKSVRTAPEDRFEPDALWTTLKRPRPVLDGLTYHLRHTAYHRGQVTLVLKELA</sequence>
<proteinExistence type="predicted"/>
<dbReference type="EMBL" id="AP026560">
    <property type="protein sequence ID" value="BDP43161.1"/>
    <property type="molecule type" value="Genomic_DNA"/>
</dbReference>
<dbReference type="RefSeq" id="WP_264775823.1">
    <property type="nucleotide sequence ID" value="NZ_AP026560.1"/>
</dbReference>
<feature type="domain" description="DinB-like" evidence="1">
    <location>
        <begin position="18"/>
        <end position="154"/>
    </location>
</feature>
<dbReference type="Proteomes" id="UP001064971">
    <property type="component" value="Chromosome"/>
</dbReference>
<evidence type="ECO:0000259" key="1">
    <source>
        <dbReference type="Pfam" id="PF12867"/>
    </source>
</evidence>
<keyword evidence="3" id="KW-1185">Reference proteome</keyword>
<reference evidence="2" key="1">
    <citation type="submission" date="2022-07" db="EMBL/GenBank/DDBJ databases">
        <title>Complete Genome Sequence of the Radioresistant Bacterium Deinococcus aetherius ST0316, Isolated from the Air Dust collected in Lower Stratosphere above Japan.</title>
        <authorList>
            <person name="Satoh K."/>
            <person name="Hagiwara K."/>
            <person name="Katsumata K."/>
            <person name="Kubo A."/>
            <person name="Yokobori S."/>
            <person name="Yamagishi A."/>
            <person name="Oono Y."/>
            <person name="Narumi I."/>
        </authorList>
    </citation>
    <scope>NUCLEOTIDE SEQUENCE</scope>
    <source>
        <strain evidence="2">ST0316</strain>
    </source>
</reference>
<organism evidence="2 3">
    <name type="scientific">Deinococcus aetherius</name>
    <dbReference type="NCBI Taxonomy" id="200252"/>
    <lineage>
        <taxon>Bacteria</taxon>
        <taxon>Thermotogati</taxon>
        <taxon>Deinococcota</taxon>
        <taxon>Deinococci</taxon>
        <taxon>Deinococcales</taxon>
        <taxon>Deinococcaceae</taxon>
        <taxon>Deinococcus</taxon>
    </lineage>
</organism>
<dbReference type="InterPro" id="IPR024775">
    <property type="entry name" value="DinB-like"/>
</dbReference>
<gene>
    <name evidence="2" type="ORF">DAETH_31300</name>
</gene>
<dbReference type="Pfam" id="PF12867">
    <property type="entry name" value="DinB_2"/>
    <property type="match status" value="1"/>
</dbReference>
<evidence type="ECO:0000313" key="3">
    <source>
        <dbReference type="Proteomes" id="UP001064971"/>
    </source>
</evidence>
<protein>
    <recommendedName>
        <fullName evidence="1">DinB-like domain-containing protein</fullName>
    </recommendedName>
</protein>